<dbReference type="EMBL" id="VLJV01000001">
    <property type="protein sequence ID" value="TWH19965.1"/>
    <property type="molecule type" value="Genomic_DNA"/>
</dbReference>
<dbReference type="InterPro" id="IPR028082">
    <property type="entry name" value="Peripla_BP_I"/>
</dbReference>
<comment type="caution">
    <text evidence="5">The sequence shown here is derived from an EMBL/GenBank/DDBJ whole genome shotgun (WGS) entry which is preliminary data.</text>
</comment>
<sequence length="413" mass="42988">MIVRKLIAAASTGLLLVTAGCGGSAPSGAAGDAAGSGSGPVRIGALHPVSGSMAVDGLQMRRGAQLAVEKINEAGGIASLGGRDVQLTTADTQGKPEIGQSEAQRLISGGAVGLVGTYQSSVSSNVSVVAERNEVPFVMDVTAADEIFQHGYRYSFRVQPGNGAIATSAAEFLTKVSEQAGKPVRKVAIMHEQTDFGTGAADAFTEAATDLGLEVAPRISYDATTASDFTSQITQVKASGADVLAVSGYYSDSLLIAQAINAVKPDLDAVWGVSNGAYDQPKFVSDAGPIGENYFSTNYHFDAQNPETRQLREEYQRRYGAPMRTGAVLAYDAVQTIAAGVEHAGSTDPVAVRNAIAKVKVDPLTVGDGPVRFGRDGENVNSAAVLMQIQNGRVKQVYPPRKAESDPDYSVAW</sequence>
<organism evidence="5 6">
    <name type="scientific">Prauserella rugosa</name>
    <dbReference type="NCBI Taxonomy" id="43354"/>
    <lineage>
        <taxon>Bacteria</taxon>
        <taxon>Bacillati</taxon>
        <taxon>Actinomycetota</taxon>
        <taxon>Actinomycetes</taxon>
        <taxon>Pseudonocardiales</taxon>
        <taxon>Pseudonocardiaceae</taxon>
        <taxon>Prauserella</taxon>
    </lineage>
</organism>
<name>A0A660CGC7_9PSEU</name>
<feature type="chain" id="PRO_5038547272" evidence="3">
    <location>
        <begin position="30"/>
        <end position="413"/>
    </location>
</feature>
<dbReference type="Gene3D" id="3.40.50.2300">
    <property type="match status" value="2"/>
</dbReference>
<dbReference type="RefSeq" id="WP_030530842.1">
    <property type="nucleotide sequence ID" value="NZ_JOIJ01000003.1"/>
</dbReference>
<evidence type="ECO:0000256" key="3">
    <source>
        <dbReference type="SAM" id="SignalP"/>
    </source>
</evidence>
<dbReference type="PANTHER" id="PTHR30483:SF6">
    <property type="entry name" value="PERIPLASMIC BINDING PROTEIN OF ABC TRANSPORTER FOR NATURAL AMINO ACIDS"/>
    <property type="match status" value="1"/>
</dbReference>
<evidence type="ECO:0000259" key="4">
    <source>
        <dbReference type="Pfam" id="PF13458"/>
    </source>
</evidence>
<dbReference type="CDD" id="cd06340">
    <property type="entry name" value="PBP1_ABC_ligand_binding-like"/>
    <property type="match status" value="1"/>
</dbReference>
<protein>
    <submittedName>
        <fullName evidence="5">Branched-chain amino acid transport system substrate-binding protein</fullName>
    </submittedName>
</protein>
<evidence type="ECO:0000256" key="2">
    <source>
        <dbReference type="ARBA" id="ARBA00022729"/>
    </source>
</evidence>
<feature type="domain" description="Leucine-binding protein" evidence="4">
    <location>
        <begin position="40"/>
        <end position="392"/>
    </location>
</feature>
<dbReference type="PANTHER" id="PTHR30483">
    <property type="entry name" value="LEUCINE-SPECIFIC-BINDING PROTEIN"/>
    <property type="match status" value="1"/>
</dbReference>
<accession>A0A660CGC7</accession>
<dbReference type="AlphaFoldDB" id="A0A660CGC7"/>
<feature type="signal peptide" evidence="3">
    <location>
        <begin position="1"/>
        <end position="29"/>
    </location>
</feature>
<evidence type="ECO:0000256" key="1">
    <source>
        <dbReference type="ARBA" id="ARBA00010062"/>
    </source>
</evidence>
<reference evidence="5 6" key="1">
    <citation type="submission" date="2019-07" db="EMBL/GenBank/DDBJ databases">
        <title>R&amp;d 2014.</title>
        <authorList>
            <person name="Klenk H.-P."/>
        </authorList>
    </citation>
    <scope>NUCLEOTIDE SEQUENCE [LARGE SCALE GENOMIC DNA]</scope>
    <source>
        <strain evidence="5 6">DSM 43194</strain>
    </source>
</reference>
<evidence type="ECO:0000313" key="6">
    <source>
        <dbReference type="Proteomes" id="UP000317303"/>
    </source>
</evidence>
<dbReference type="Proteomes" id="UP000317303">
    <property type="component" value="Unassembled WGS sequence"/>
</dbReference>
<dbReference type="Pfam" id="PF13458">
    <property type="entry name" value="Peripla_BP_6"/>
    <property type="match status" value="1"/>
</dbReference>
<dbReference type="InterPro" id="IPR051010">
    <property type="entry name" value="BCAA_transport"/>
</dbReference>
<comment type="similarity">
    <text evidence="1">Belongs to the leucine-binding protein family.</text>
</comment>
<proteinExistence type="inferred from homology"/>
<dbReference type="SUPFAM" id="SSF53822">
    <property type="entry name" value="Periplasmic binding protein-like I"/>
    <property type="match status" value="1"/>
</dbReference>
<dbReference type="InterPro" id="IPR028081">
    <property type="entry name" value="Leu-bd"/>
</dbReference>
<gene>
    <name evidence="5" type="ORF">JD82_01803</name>
</gene>
<dbReference type="OrthoDB" id="7337537at2"/>
<evidence type="ECO:0000313" key="5">
    <source>
        <dbReference type="EMBL" id="TWH19965.1"/>
    </source>
</evidence>
<dbReference type="PROSITE" id="PS51257">
    <property type="entry name" value="PROKAR_LIPOPROTEIN"/>
    <property type="match status" value="1"/>
</dbReference>
<keyword evidence="2 3" id="KW-0732">Signal</keyword>
<keyword evidence="6" id="KW-1185">Reference proteome</keyword>